<evidence type="ECO:0000313" key="4">
    <source>
        <dbReference type="Proteomes" id="UP001612741"/>
    </source>
</evidence>
<dbReference type="InterPro" id="IPR005754">
    <property type="entry name" value="Sortase"/>
</dbReference>
<dbReference type="InterPro" id="IPR042001">
    <property type="entry name" value="Sortase_F"/>
</dbReference>
<dbReference type="PROSITE" id="PS51257">
    <property type="entry name" value="PROKAR_LIPOPROTEIN"/>
    <property type="match status" value="1"/>
</dbReference>
<feature type="region of interest" description="Disordered" evidence="2">
    <location>
        <begin position="55"/>
        <end position="84"/>
    </location>
</feature>
<evidence type="ECO:0000313" key="3">
    <source>
        <dbReference type="EMBL" id="MFI6505200.1"/>
    </source>
</evidence>
<dbReference type="Gene3D" id="2.40.260.10">
    <property type="entry name" value="Sortase"/>
    <property type="match status" value="1"/>
</dbReference>
<evidence type="ECO:0000256" key="1">
    <source>
        <dbReference type="ARBA" id="ARBA00022801"/>
    </source>
</evidence>
<keyword evidence="1" id="KW-0378">Hydrolase</keyword>
<gene>
    <name evidence="3" type="ORF">ACIBG2_48020</name>
</gene>
<dbReference type="RefSeq" id="WP_397091254.1">
    <property type="nucleotide sequence ID" value="NZ_JBITGY010000018.1"/>
</dbReference>
<keyword evidence="4" id="KW-1185">Reference proteome</keyword>
<reference evidence="3 4" key="1">
    <citation type="submission" date="2024-10" db="EMBL/GenBank/DDBJ databases">
        <title>The Natural Products Discovery Center: Release of the First 8490 Sequenced Strains for Exploring Actinobacteria Biosynthetic Diversity.</title>
        <authorList>
            <person name="Kalkreuter E."/>
            <person name="Kautsar S.A."/>
            <person name="Yang D."/>
            <person name="Bader C.D."/>
            <person name="Teijaro C.N."/>
            <person name="Fluegel L."/>
            <person name="Davis C.M."/>
            <person name="Simpson J.R."/>
            <person name="Lauterbach L."/>
            <person name="Steele A.D."/>
            <person name="Gui C."/>
            <person name="Meng S."/>
            <person name="Li G."/>
            <person name="Viehrig K."/>
            <person name="Ye F."/>
            <person name="Su P."/>
            <person name="Kiefer A.F."/>
            <person name="Nichols A."/>
            <person name="Cepeda A.J."/>
            <person name="Yan W."/>
            <person name="Fan B."/>
            <person name="Jiang Y."/>
            <person name="Adhikari A."/>
            <person name="Zheng C.-J."/>
            <person name="Schuster L."/>
            <person name="Cowan T.M."/>
            <person name="Smanski M.J."/>
            <person name="Chevrette M.G."/>
            <person name="De Carvalho L.P.S."/>
            <person name="Shen B."/>
        </authorList>
    </citation>
    <scope>NUCLEOTIDE SEQUENCE [LARGE SCALE GENOMIC DNA]</scope>
    <source>
        <strain evidence="3 4">NPDC050545</strain>
    </source>
</reference>
<organism evidence="3 4">
    <name type="scientific">Nonomuraea typhae</name>
    <dbReference type="NCBI Taxonomy" id="2603600"/>
    <lineage>
        <taxon>Bacteria</taxon>
        <taxon>Bacillati</taxon>
        <taxon>Actinomycetota</taxon>
        <taxon>Actinomycetes</taxon>
        <taxon>Streptosporangiales</taxon>
        <taxon>Streptosporangiaceae</taxon>
        <taxon>Nonomuraea</taxon>
    </lineage>
</organism>
<dbReference type="Proteomes" id="UP001612741">
    <property type="component" value="Unassembled WGS sequence"/>
</dbReference>
<dbReference type="SUPFAM" id="SSF63817">
    <property type="entry name" value="Sortase"/>
    <property type="match status" value="1"/>
</dbReference>
<name>A0ABW7ZAJ5_9ACTN</name>
<dbReference type="EMBL" id="JBITGY010000018">
    <property type="protein sequence ID" value="MFI6505200.1"/>
    <property type="molecule type" value="Genomic_DNA"/>
</dbReference>
<accession>A0ABW7ZAJ5</accession>
<dbReference type="CDD" id="cd05829">
    <property type="entry name" value="Sortase_F"/>
    <property type="match status" value="1"/>
</dbReference>
<sequence>MPRPRDPCPSGAACRRLSALGGHVIVAVMVLTSCTAQPDEMFRLPVEAPGLGLPLEAPALGPSPGGKPPPGGDTPSRWPRPLAGELGRAEPTHVLIPRLRVSAPLVVLGAGKDGTPAVPLLEHANAAGWYGGGVTPGERGSAVIAGHPDARTGSDVFGRLGELQKGDVVGVARGDGTVAVFAVERLSRVATQRFPAGQVYGRTQERWLWLVTGAGSFDQAKGAYSHNLLARASFRAAYSAADLR</sequence>
<comment type="caution">
    <text evidence="3">The sequence shown here is derived from an EMBL/GenBank/DDBJ whole genome shotgun (WGS) entry which is preliminary data.</text>
</comment>
<evidence type="ECO:0000256" key="2">
    <source>
        <dbReference type="SAM" id="MobiDB-lite"/>
    </source>
</evidence>
<proteinExistence type="predicted"/>
<dbReference type="Pfam" id="PF04203">
    <property type="entry name" value="Sortase"/>
    <property type="match status" value="1"/>
</dbReference>
<protein>
    <submittedName>
        <fullName evidence="3">Sortase domain-bontaining protein</fullName>
    </submittedName>
</protein>
<dbReference type="InterPro" id="IPR023365">
    <property type="entry name" value="Sortase_dom-sf"/>
</dbReference>